<dbReference type="GO" id="GO:0031177">
    <property type="term" value="F:phosphopantetheine binding"/>
    <property type="evidence" value="ECO:0007669"/>
    <property type="project" value="InterPro"/>
</dbReference>
<dbReference type="GO" id="GO:0006633">
    <property type="term" value="P:fatty acid biosynthetic process"/>
    <property type="evidence" value="ECO:0007669"/>
    <property type="project" value="TreeGrafter"/>
</dbReference>
<dbReference type="RefSeq" id="WP_141926058.1">
    <property type="nucleotide sequence ID" value="NZ_VFQC01000003.1"/>
</dbReference>
<keyword evidence="7" id="KW-1185">Reference proteome</keyword>
<reference evidence="6 7" key="1">
    <citation type="submission" date="2019-06" db="EMBL/GenBank/DDBJ databases">
        <title>Sequencing the genomes of 1000 actinobacteria strains.</title>
        <authorList>
            <person name="Klenk H.-P."/>
        </authorList>
    </citation>
    <scope>NUCLEOTIDE SEQUENCE [LARGE SCALE GENOMIC DNA]</scope>
    <source>
        <strain evidence="6 7">DSM 45015</strain>
    </source>
</reference>
<dbReference type="SUPFAM" id="SSF47336">
    <property type="entry name" value="ACP-like"/>
    <property type="match status" value="1"/>
</dbReference>
<evidence type="ECO:0000313" key="6">
    <source>
        <dbReference type="EMBL" id="TQN27627.1"/>
    </source>
</evidence>
<evidence type="ECO:0000256" key="2">
    <source>
        <dbReference type="ARBA" id="ARBA00022450"/>
    </source>
</evidence>
<evidence type="ECO:0000259" key="5">
    <source>
        <dbReference type="PROSITE" id="PS50075"/>
    </source>
</evidence>
<dbReference type="OrthoDB" id="3671040at2"/>
<dbReference type="GO" id="GO:0070566">
    <property type="term" value="F:adenylyltransferase activity"/>
    <property type="evidence" value="ECO:0007669"/>
    <property type="project" value="TreeGrafter"/>
</dbReference>
<keyword evidence="2" id="KW-0596">Phosphopantetheine</keyword>
<dbReference type="InterPro" id="IPR057326">
    <property type="entry name" value="KR_dom"/>
</dbReference>
<dbReference type="Gene3D" id="3.40.50.720">
    <property type="entry name" value="NAD(P)-binding Rossmann-like Domain"/>
    <property type="match status" value="1"/>
</dbReference>
<dbReference type="PROSITE" id="PS00455">
    <property type="entry name" value="AMP_BINDING"/>
    <property type="match status" value="1"/>
</dbReference>
<dbReference type="PROSITE" id="PS50075">
    <property type="entry name" value="CARRIER"/>
    <property type="match status" value="1"/>
</dbReference>
<dbReference type="InterPro" id="IPR020806">
    <property type="entry name" value="PKS_PP-bd"/>
</dbReference>
<evidence type="ECO:0000313" key="7">
    <source>
        <dbReference type="Proteomes" id="UP000317422"/>
    </source>
</evidence>
<dbReference type="SMART" id="SM00823">
    <property type="entry name" value="PKS_PP"/>
    <property type="match status" value="1"/>
</dbReference>
<dbReference type="GO" id="GO:0005886">
    <property type="term" value="C:plasma membrane"/>
    <property type="evidence" value="ECO:0007669"/>
    <property type="project" value="TreeGrafter"/>
</dbReference>
<dbReference type="Gene3D" id="1.10.1200.10">
    <property type="entry name" value="ACP-like"/>
    <property type="match status" value="1"/>
</dbReference>
<dbReference type="InterPro" id="IPR013968">
    <property type="entry name" value="PKS_KR"/>
</dbReference>
<dbReference type="Proteomes" id="UP000317422">
    <property type="component" value="Unassembled WGS sequence"/>
</dbReference>
<feature type="compositionally biased region" description="Basic and acidic residues" evidence="4">
    <location>
        <begin position="711"/>
        <end position="723"/>
    </location>
</feature>
<accession>A0A543N754</accession>
<dbReference type="EMBL" id="VFQC01000003">
    <property type="protein sequence ID" value="TQN27627.1"/>
    <property type="molecule type" value="Genomic_DNA"/>
</dbReference>
<dbReference type="InterPro" id="IPR036291">
    <property type="entry name" value="NAD(P)-bd_dom_sf"/>
</dbReference>
<dbReference type="InterPro" id="IPR009081">
    <property type="entry name" value="PP-bd_ACP"/>
</dbReference>
<comment type="caution">
    <text evidence="6">The sequence shown here is derived from an EMBL/GenBank/DDBJ whole genome shotgun (WGS) entry which is preliminary data.</text>
</comment>
<dbReference type="PANTHER" id="PTHR22754:SF32">
    <property type="entry name" value="DISCO-INTERACTING PROTEIN 2"/>
    <property type="match status" value="1"/>
</dbReference>
<feature type="region of interest" description="Disordered" evidence="4">
    <location>
        <begin position="181"/>
        <end position="201"/>
    </location>
</feature>
<organism evidence="6 7">
    <name type="scientific">Haloactinospora alba</name>
    <dbReference type="NCBI Taxonomy" id="405555"/>
    <lineage>
        <taxon>Bacteria</taxon>
        <taxon>Bacillati</taxon>
        <taxon>Actinomycetota</taxon>
        <taxon>Actinomycetes</taxon>
        <taxon>Streptosporangiales</taxon>
        <taxon>Nocardiopsidaceae</taxon>
        <taxon>Haloactinospora</taxon>
    </lineage>
</organism>
<dbReference type="InterPro" id="IPR045851">
    <property type="entry name" value="AMP-bd_C_sf"/>
</dbReference>
<dbReference type="Gene3D" id="3.30.300.30">
    <property type="match status" value="1"/>
</dbReference>
<feature type="domain" description="Carrier" evidence="5">
    <location>
        <begin position="1251"/>
        <end position="1325"/>
    </location>
</feature>
<dbReference type="SMART" id="SM00822">
    <property type="entry name" value="PKS_KR"/>
    <property type="match status" value="1"/>
</dbReference>
<keyword evidence="6" id="KW-0436">Ligase</keyword>
<protein>
    <submittedName>
        <fullName evidence="6">Acyl-CoA synthetase (AMP-forming)/AMP-acid ligase II</fullName>
    </submittedName>
</protein>
<feature type="region of interest" description="Disordered" evidence="4">
    <location>
        <begin position="1235"/>
        <end position="1255"/>
    </location>
</feature>
<dbReference type="GO" id="GO:0016874">
    <property type="term" value="F:ligase activity"/>
    <property type="evidence" value="ECO:0007669"/>
    <property type="project" value="UniProtKB-KW"/>
</dbReference>
<gene>
    <name evidence="6" type="ORF">FHX37_4351</name>
</gene>
<dbReference type="InterPro" id="IPR000873">
    <property type="entry name" value="AMP-dep_synth/lig_dom"/>
</dbReference>
<comment type="similarity">
    <text evidence="1">Belongs to the ATP-dependent AMP-binding enzyme family.</text>
</comment>
<dbReference type="InterPro" id="IPR042099">
    <property type="entry name" value="ANL_N_sf"/>
</dbReference>
<dbReference type="SUPFAM" id="SSF51735">
    <property type="entry name" value="NAD(P)-binding Rossmann-fold domains"/>
    <property type="match status" value="2"/>
</dbReference>
<dbReference type="Pfam" id="PF08659">
    <property type="entry name" value="KR"/>
    <property type="match status" value="1"/>
</dbReference>
<dbReference type="Pfam" id="PF00501">
    <property type="entry name" value="AMP-binding"/>
    <property type="match status" value="1"/>
</dbReference>
<evidence type="ECO:0000256" key="1">
    <source>
        <dbReference type="ARBA" id="ARBA00006432"/>
    </source>
</evidence>
<sequence>MTGHDAPRRADLEKKILTVDTVTECVALTRPDDRNGLLTVYVVPAPNADLLRLRRRVSAALIGAGSTAVVPLRRIPRSGDGSPDTEALLALPVLTPARIRDYEEELTAALPAAAPRVELRPVPEEPRRFLPHDRDAPPETAAEGRHGTSDPGPLPAAELDGGELRLEDGDPRTVTEALLSAPRRSPEAGVRVVTAERDSHTRPRTLLDRARRVLGGLRERGLGPGSRAVLQSDDLEEYFPALWACLLGGIQCATVASPPSYGPDAPALEGLLDVHQQLGSPPVITSSAGAAALSGALATQPRGAEVDVAPVPELERSEPSDAVHRAEPGEVAVLQLSSGSTGRPKIIPITHRAIVHMAVTARSHNRISAGDVTFNWLPMDHVVPVVMFHLRDTVLGCAGVHAPTDHVAQDPLRWLDIMERYRVNHSWSPNFGYKMLTDALDAAPERHWDLSSVRTLLNGGEQCTMPVVRAVLERTARFGIHPGNMVFAWGMAETATGVVYKFVSERASSVTVEPASLDGAVRTVPETAGDDGVEFATMGPPVPGVRIRVVGDDGRVLPERTVGRVRIRADRVTPGYLDAPETNAAAFSGDGWFDTGDLAFAVDGELVVTGRAKEQIVINGANYYCHDIEDACGGVEGVSNGFVAACSLPDDATGSASLGVFYVPDTSSPLDASEVRSRLRAVVAERFRLAAARLVPLHRSEFPRTSSGKIQRSELVRRTREGEFDSSLPGTDPTFPECAYRPEWVPVEPVPDPLPSGPRIVVADGHGLADHLTPDSTTVTVRAGESFAETPEGYVVDPASPSDWDRLRNDLHTSGFRWGTLLYLPSYLPAPAPHCGDAELDRAMNRCGELLLTTVRELLPLASGEGARVVTASRQLRPVTGKEGVCYPAAQTAAVSSLLTAETPGVETRHVDLPGGTAADDAAAFESALGHRSGDGGETVWRDGRPHVLSLRPGVEDAPARDALRRGGWYLVTGGAGGIGSVLLEDLAQRYRTRFLVVSRNVAEGERGAVRHRAADVCDPEELRRVVAETERKWGGSPAGAVHLAESGYRFRLLAEETGESWREALRAKTRGTRNVAALLRERPGSHLVVFSSLLGFSPSVGFGGYAAASAAADALCAHLAAHTDLSVHSVLWGAWQDVGVNQGNPYESAIRQRGLLSLSPQQGALLTRLVLRQDAGTHLVGLNGAAPPVRRLVQGTEHLPLERAVVLADPDAFPDGPPAVTDAVGAHHPPVLVRQRDGDGHGGQPSGTAPADPETLRRVEEVFRGLLATDPDTERGFHELGLGSLQILQAHARLESALDMPIPQTALFEHPTVTALAGYLSGLRHSSPAQGEV</sequence>
<keyword evidence="3" id="KW-0597">Phosphoprotein</keyword>
<dbReference type="InterPro" id="IPR020845">
    <property type="entry name" value="AMP-binding_CS"/>
</dbReference>
<dbReference type="InterPro" id="IPR036736">
    <property type="entry name" value="ACP-like_sf"/>
</dbReference>
<dbReference type="PANTHER" id="PTHR22754">
    <property type="entry name" value="DISCO-INTERACTING PROTEIN 2 DIP2 -RELATED"/>
    <property type="match status" value="1"/>
</dbReference>
<feature type="region of interest" description="Disordered" evidence="4">
    <location>
        <begin position="706"/>
        <end position="732"/>
    </location>
</feature>
<dbReference type="Pfam" id="PF00550">
    <property type="entry name" value="PP-binding"/>
    <property type="match status" value="1"/>
</dbReference>
<feature type="region of interest" description="Disordered" evidence="4">
    <location>
        <begin position="119"/>
        <end position="169"/>
    </location>
</feature>
<feature type="compositionally biased region" description="Basic and acidic residues" evidence="4">
    <location>
        <begin position="119"/>
        <end position="148"/>
    </location>
</feature>
<proteinExistence type="inferred from homology"/>
<name>A0A543N754_9ACTN</name>
<evidence type="ECO:0000256" key="3">
    <source>
        <dbReference type="ARBA" id="ARBA00022553"/>
    </source>
</evidence>
<dbReference type="SUPFAM" id="SSF56801">
    <property type="entry name" value="Acetyl-CoA synthetase-like"/>
    <property type="match status" value="1"/>
</dbReference>
<dbReference type="Gene3D" id="3.40.50.12780">
    <property type="entry name" value="N-terminal domain of ligase-like"/>
    <property type="match status" value="1"/>
</dbReference>
<evidence type="ECO:0000256" key="4">
    <source>
        <dbReference type="SAM" id="MobiDB-lite"/>
    </source>
</evidence>